<dbReference type="PANTHER" id="PTHR38601">
    <property type="entry name" value="HYDROGENASE-4 COMPONENT E"/>
    <property type="match status" value="1"/>
</dbReference>
<comment type="subcellular location">
    <subcellularLocation>
        <location evidence="1">Cell membrane</location>
        <topology evidence="1">Multi-pass membrane protein</topology>
    </subcellularLocation>
</comment>
<evidence type="ECO:0000256" key="1">
    <source>
        <dbReference type="ARBA" id="ARBA00004651"/>
    </source>
</evidence>
<dbReference type="AlphaFoldDB" id="A0A2T2X5D3"/>
<dbReference type="PANTHER" id="PTHR38601:SF1">
    <property type="entry name" value="HYDROGENASE-4 COMPONENT E"/>
    <property type="match status" value="1"/>
</dbReference>
<proteinExistence type="predicted"/>
<protein>
    <recommendedName>
        <fullName evidence="9">Hydrogenase-4 component E</fullName>
    </recommendedName>
</protein>
<evidence type="ECO:0000313" key="8">
    <source>
        <dbReference type="Proteomes" id="UP000242699"/>
    </source>
</evidence>
<evidence type="ECO:0000256" key="4">
    <source>
        <dbReference type="ARBA" id="ARBA00022989"/>
    </source>
</evidence>
<dbReference type="Proteomes" id="UP000242699">
    <property type="component" value="Unassembled WGS sequence"/>
</dbReference>
<keyword evidence="3 6" id="KW-0812">Transmembrane</keyword>
<sequence>MNQLMVVNHLLVNINSVIGALFLLSAVVLMTQRQAQAVLRLFVRQSILLAVSAFILGWLHHSAELMIVGLITIVAKAVLIPQLLTRTLGPDIRSRRELDFIVNTPVSLLIALGMTVLSYFFVAPLLNGANQTIAVNLPVGLDVLLIGVYTLAVRREAVPQMLAMMAIDNGAFYAGIAITTSSAIVELAAGLEGVMVVLIAAILARTLAQRVGSTEVSELTHLKEGERIGEKEGESE</sequence>
<evidence type="ECO:0008006" key="9">
    <source>
        <dbReference type="Google" id="ProtNLM"/>
    </source>
</evidence>
<feature type="transmembrane region" description="Helical" evidence="6">
    <location>
        <begin position="41"/>
        <end position="59"/>
    </location>
</feature>
<feature type="transmembrane region" description="Helical" evidence="6">
    <location>
        <begin position="161"/>
        <end position="178"/>
    </location>
</feature>
<feature type="transmembrane region" description="Helical" evidence="6">
    <location>
        <begin position="65"/>
        <end position="88"/>
    </location>
</feature>
<dbReference type="EMBL" id="PXYT01000014">
    <property type="protein sequence ID" value="PSR29685.1"/>
    <property type="molecule type" value="Genomic_DNA"/>
</dbReference>
<keyword evidence="5 6" id="KW-0472">Membrane</keyword>
<comment type="caution">
    <text evidence="7">The sequence shown here is derived from an EMBL/GenBank/DDBJ whole genome shotgun (WGS) entry which is preliminary data.</text>
</comment>
<evidence type="ECO:0000256" key="3">
    <source>
        <dbReference type="ARBA" id="ARBA00022692"/>
    </source>
</evidence>
<keyword evidence="2" id="KW-1003">Cell membrane</keyword>
<evidence type="ECO:0000256" key="2">
    <source>
        <dbReference type="ARBA" id="ARBA00022475"/>
    </source>
</evidence>
<name>A0A2T2X5D3_9FIRM</name>
<evidence type="ECO:0000256" key="6">
    <source>
        <dbReference type="SAM" id="Phobius"/>
    </source>
</evidence>
<evidence type="ECO:0000313" key="7">
    <source>
        <dbReference type="EMBL" id="PSR29685.1"/>
    </source>
</evidence>
<evidence type="ECO:0000256" key="5">
    <source>
        <dbReference type="ARBA" id="ARBA00023136"/>
    </source>
</evidence>
<reference evidence="7 8" key="1">
    <citation type="journal article" date="2014" name="BMC Genomics">
        <title>Comparison of environmental and isolate Sulfobacillus genomes reveals diverse carbon, sulfur, nitrogen, and hydrogen metabolisms.</title>
        <authorList>
            <person name="Justice N.B."/>
            <person name="Norman A."/>
            <person name="Brown C.T."/>
            <person name="Singh A."/>
            <person name="Thomas B.C."/>
            <person name="Banfield J.F."/>
        </authorList>
    </citation>
    <scope>NUCLEOTIDE SEQUENCE [LARGE SCALE GENOMIC DNA]</scope>
    <source>
        <strain evidence="7">AMDSBA1</strain>
    </source>
</reference>
<gene>
    <name evidence="7" type="ORF">C7B43_07800</name>
</gene>
<feature type="transmembrane region" description="Helical" evidence="6">
    <location>
        <begin position="100"/>
        <end position="121"/>
    </location>
</feature>
<feature type="transmembrane region" description="Helical" evidence="6">
    <location>
        <begin position="6"/>
        <end position="29"/>
    </location>
</feature>
<organism evidence="7 8">
    <name type="scientific">Sulfobacillus benefaciens</name>
    <dbReference type="NCBI Taxonomy" id="453960"/>
    <lineage>
        <taxon>Bacteria</taxon>
        <taxon>Bacillati</taxon>
        <taxon>Bacillota</taxon>
        <taxon>Clostridia</taxon>
        <taxon>Eubacteriales</taxon>
        <taxon>Clostridiales Family XVII. Incertae Sedis</taxon>
        <taxon>Sulfobacillus</taxon>
    </lineage>
</organism>
<feature type="transmembrane region" description="Helical" evidence="6">
    <location>
        <begin position="133"/>
        <end position="152"/>
    </location>
</feature>
<keyword evidence="4 6" id="KW-1133">Transmembrane helix</keyword>
<dbReference type="InterPro" id="IPR038730">
    <property type="entry name" value="HyfE-like"/>
</dbReference>
<dbReference type="GO" id="GO:0005886">
    <property type="term" value="C:plasma membrane"/>
    <property type="evidence" value="ECO:0007669"/>
    <property type="project" value="UniProtKB-SubCell"/>
</dbReference>
<accession>A0A2T2X5D3</accession>
<feature type="transmembrane region" description="Helical" evidence="6">
    <location>
        <begin position="184"/>
        <end position="204"/>
    </location>
</feature>